<gene>
    <name evidence="1" type="ORF">EDC14_103152</name>
</gene>
<dbReference type="Proteomes" id="UP000295008">
    <property type="component" value="Unassembled WGS sequence"/>
</dbReference>
<keyword evidence="2" id="KW-1185">Reference proteome</keyword>
<evidence type="ECO:0000313" key="1">
    <source>
        <dbReference type="EMBL" id="TCL61880.1"/>
    </source>
</evidence>
<protein>
    <submittedName>
        <fullName evidence="1">Uncharacterized protein</fullName>
    </submittedName>
</protein>
<accession>A0A4R1R8K0</accession>
<reference evidence="1 2" key="1">
    <citation type="submission" date="2019-03" db="EMBL/GenBank/DDBJ databases">
        <title>Genomic Encyclopedia of Type Strains, Phase IV (KMG-IV): sequencing the most valuable type-strain genomes for metagenomic binning, comparative biology and taxonomic classification.</title>
        <authorList>
            <person name="Goeker M."/>
        </authorList>
    </citation>
    <scope>NUCLEOTIDE SEQUENCE [LARGE SCALE GENOMIC DNA]</scope>
    <source>
        <strain evidence="1 2">LX-B</strain>
    </source>
</reference>
<dbReference type="EMBL" id="SLUN01000031">
    <property type="protein sequence ID" value="TCL61880.1"/>
    <property type="molecule type" value="Genomic_DNA"/>
</dbReference>
<sequence>MGFIPHNTQRYNKCFPLESGFQAGLFLCRYVLAKEEGALKKLEMEPIK</sequence>
<proteinExistence type="predicted"/>
<evidence type="ECO:0000313" key="2">
    <source>
        <dbReference type="Proteomes" id="UP000295008"/>
    </source>
</evidence>
<dbReference type="AlphaFoldDB" id="A0A4R1R8K0"/>
<comment type="caution">
    <text evidence="1">The sequence shown here is derived from an EMBL/GenBank/DDBJ whole genome shotgun (WGS) entry which is preliminary data.</text>
</comment>
<name>A0A4R1R8K0_HYDET</name>
<organism evidence="1 2">
    <name type="scientific">Hydrogenispora ethanolica</name>
    <dbReference type="NCBI Taxonomy" id="1082276"/>
    <lineage>
        <taxon>Bacteria</taxon>
        <taxon>Bacillati</taxon>
        <taxon>Bacillota</taxon>
        <taxon>Hydrogenispora</taxon>
    </lineage>
</organism>